<dbReference type="GO" id="GO:0008061">
    <property type="term" value="F:chitin binding"/>
    <property type="evidence" value="ECO:0007669"/>
    <property type="project" value="InterPro"/>
</dbReference>
<dbReference type="HOGENOM" id="CLU_535575_0_0_1"/>
<dbReference type="InterPro" id="IPR008983">
    <property type="entry name" value="Tumour_necrosis_fac-like_dom"/>
</dbReference>
<dbReference type="Gene3D" id="2.170.140.10">
    <property type="entry name" value="Chitin binding domain"/>
    <property type="match status" value="1"/>
</dbReference>
<evidence type="ECO:0000313" key="8">
    <source>
        <dbReference type="EnsemblMetazoa" id="CapteP223944"/>
    </source>
</evidence>
<dbReference type="EnsemblMetazoa" id="CapteT223944">
    <property type="protein sequence ID" value="CapteP223944"/>
    <property type="gene ID" value="CapteG223944"/>
</dbReference>
<keyword evidence="3 5" id="KW-0732">Signal</keyword>
<evidence type="ECO:0000256" key="4">
    <source>
        <dbReference type="SAM" id="MobiDB-lite"/>
    </source>
</evidence>
<feature type="compositionally biased region" description="Low complexity" evidence="4">
    <location>
        <begin position="94"/>
        <end position="111"/>
    </location>
</feature>
<name>R7UBW6_CAPTE</name>
<accession>R7UBW6</accession>
<evidence type="ECO:0000256" key="3">
    <source>
        <dbReference type="ARBA" id="ARBA00022729"/>
    </source>
</evidence>
<dbReference type="PANTHER" id="PTHR22923">
    <property type="entry name" value="CEREBELLIN-RELATED"/>
    <property type="match status" value="1"/>
</dbReference>
<dbReference type="Pfam" id="PF00386">
    <property type="entry name" value="C1q"/>
    <property type="match status" value="3"/>
</dbReference>
<dbReference type="EMBL" id="AMQN01009339">
    <property type="status" value="NOT_ANNOTATED_CDS"/>
    <property type="molecule type" value="Genomic_DNA"/>
</dbReference>
<organism evidence="7">
    <name type="scientific">Capitella teleta</name>
    <name type="common">Polychaete worm</name>
    <dbReference type="NCBI Taxonomy" id="283909"/>
    <lineage>
        <taxon>Eukaryota</taxon>
        <taxon>Metazoa</taxon>
        <taxon>Spiralia</taxon>
        <taxon>Lophotrochozoa</taxon>
        <taxon>Annelida</taxon>
        <taxon>Polychaeta</taxon>
        <taxon>Sedentaria</taxon>
        <taxon>Scolecida</taxon>
        <taxon>Capitellidae</taxon>
        <taxon>Capitella</taxon>
    </lineage>
</organism>
<keyword evidence="9" id="KW-1185">Reference proteome</keyword>
<dbReference type="Proteomes" id="UP000014760">
    <property type="component" value="Unassembled WGS sequence"/>
</dbReference>
<evidence type="ECO:0000313" key="7">
    <source>
        <dbReference type="EMBL" id="ELU01293.1"/>
    </source>
</evidence>
<comment type="subcellular location">
    <subcellularLocation>
        <location evidence="1">Secreted</location>
    </subcellularLocation>
</comment>
<feature type="domain" description="C1q" evidence="6">
    <location>
        <begin position="390"/>
        <end position="536"/>
    </location>
</feature>
<evidence type="ECO:0000259" key="6">
    <source>
        <dbReference type="PROSITE" id="PS50871"/>
    </source>
</evidence>
<dbReference type="InterPro" id="IPR036508">
    <property type="entry name" value="Chitin-bd_dom_sf"/>
</dbReference>
<feature type="region of interest" description="Disordered" evidence="4">
    <location>
        <begin position="94"/>
        <end position="123"/>
    </location>
</feature>
<protein>
    <recommendedName>
        <fullName evidence="6">C1q domain-containing protein</fullName>
    </recommendedName>
</protein>
<evidence type="ECO:0000256" key="1">
    <source>
        <dbReference type="ARBA" id="ARBA00004613"/>
    </source>
</evidence>
<dbReference type="OrthoDB" id="6075430at2759"/>
<dbReference type="Pfam" id="PF01607">
    <property type="entry name" value="CBM_14"/>
    <property type="match status" value="1"/>
</dbReference>
<dbReference type="GO" id="GO:0005576">
    <property type="term" value="C:extracellular region"/>
    <property type="evidence" value="ECO:0007669"/>
    <property type="project" value="UniProtKB-SubCell"/>
</dbReference>
<feature type="chain" id="PRO_5008787890" description="C1q domain-containing protein" evidence="5">
    <location>
        <begin position="19"/>
        <end position="536"/>
    </location>
</feature>
<feature type="signal peptide" evidence="5">
    <location>
        <begin position="1"/>
        <end position="18"/>
    </location>
</feature>
<evidence type="ECO:0000313" key="9">
    <source>
        <dbReference type="Proteomes" id="UP000014760"/>
    </source>
</evidence>
<dbReference type="InterPro" id="IPR002557">
    <property type="entry name" value="Chitin-bd_dom"/>
</dbReference>
<dbReference type="Gene3D" id="2.60.120.40">
    <property type="match status" value="3"/>
</dbReference>
<reference evidence="9" key="1">
    <citation type="submission" date="2012-12" db="EMBL/GenBank/DDBJ databases">
        <authorList>
            <person name="Hellsten U."/>
            <person name="Grimwood J."/>
            <person name="Chapman J.A."/>
            <person name="Shapiro H."/>
            <person name="Aerts A."/>
            <person name="Otillar R.P."/>
            <person name="Terry A.Y."/>
            <person name="Boore J.L."/>
            <person name="Simakov O."/>
            <person name="Marletaz F."/>
            <person name="Cho S.-J."/>
            <person name="Edsinger-Gonzales E."/>
            <person name="Havlak P."/>
            <person name="Kuo D.-H."/>
            <person name="Larsson T."/>
            <person name="Lv J."/>
            <person name="Arendt D."/>
            <person name="Savage R."/>
            <person name="Osoegawa K."/>
            <person name="de Jong P."/>
            <person name="Lindberg D.R."/>
            <person name="Seaver E.C."/>
            <person name="Weisblat D.A."/>
            <person name="Putnam N.H."/>
            <person name="Grigoriev I.V."/>
            <person name="Rokhsar D.S."/>
        </authorList>
    </citation>
    <scope>NUCLEOTIDE SEQUENCE</scope>
    <source>
        <strain evidence="9">I ESC-2004</strain>
    </source>
</reference>
<dbReference type="SUPFAM" id="SSF49842">
    <property type="entry name" value="TNF-like"/>
    <property type="match status" value="3"/>
</dbReference>
<dbReference type="EMBL" id="KB305197">
    <property type="protein sequence ID" value="ELU01293.1"/>
    <property type="molecule type" value="Genomic_DNA"/>
</dbReference>
<evidence type="ECO:0000256" key="2">
    <source>
        <dbReference type="ARBA" id="ARBA00022525"/>
    </source>
</evidence>
<keyword evidence="2" id="KW-0964">Secreted</keyword>
<gene>
    <name evidence="7" type="ORF">CAPTEDRAFT_223944</name>
</gene>
<reference evidence="7 9" key="2">
    <citation type="journal article" date="2013" name="Nature">
        <title>Insights into bilaterian evolution from three spiralian genomes.</title>
        <authorList>
            <person name="Simakov O."/>
            <person name="Marletaz F."/>
            <person name="Cho S.J."/>
            <person name="Edsinger-Gonzales E."/>
            <person name="Havlak P."/>
            <person name="Hellsten U."/>
            <person name="Kuo D.H."/>
            <person name="Larsson T."/>
            <person name="Lv J."/>
            <person name="Arendt D."/>
            <person name="Savage R."/>
            <person name="Osoegawa K."/>
            <person name="de Jong P."/>
            <person name="Grimwood J."/>
            <person name="Chapman J.A."/>
            <person name="Shapiro H."/>
            <person name="Aerts A."/>
            <person name="Otillar R.P."/>
            <person name="Terry A.Y."/>
            <person name="Boore J.L."/>
            <person name="Grigoriev I.V."/>
            <person name="Lindberg D.R."/>
            <person name="Seaver E.C."/>
            <person name="Weisblat D.A."/>
            <person name="Putnam N.H."/>
            <person name="Rokhsar D.S."/>
        </authorList>
    </citation>
    <scope>NUCLEOTIDE SEQUENCE</scope>
    <source>
        <strain evidence="7 9">I ESC-2004</strain>
    </source>
</reference>
<sequence length="536" mass="59334">MKLYVIGAALLFLGVCSAQTFDCPRDVNYNCIEKRYPHPDCSMYYRCFAEGENNCISVVFTCPTSLEFSPLYQECVDPYLANCIDSTTVSTTPGLTPDSTTTIHPDSTTTPSTPPTPIPGPDGVAAFYATSTTSWHGGEGDMRFDRTYVNTGGCYKDETTFEPGREGVYFITFSAGVPARTRADLKVRPMHYPNYPSTIYRENTVQEDTDAVYRNFLCTLQDDSYLSYKGFEATVSTEASQQTSWAGFSLTDFFDINLHAFYAARETDFIGQGRIPMDRVYMDHGNNYNETGHEFIVPVTGVYYFFFGSGQAPGVTNRVALRTWGGVYPQTEAELTVQTTSHNGEDMAARGVLLELTAGERIWMSALEDPINCDDLHHQSYFGGFLYNPKVGPSVAWAVSRTEPWQSGIALDPMPFQDVGVNVGSAYDPYSNTVTITTTGYYYLEVCLGTMPLKPLDVEMILNGEPGNPAYPGERIAHFLVAGANHTSVATTGRGLIYHLEVNDVLRLRARGTTGVFSDVDKQTSWMGFLLYAYTP</sequence>
<dbReference type="AlphaFoldDB" id="R7UBW6"/>
<dbReference type="SMART" id="SM00494">
    <property type="entry name" value="ChtBD2"/>
    <property type="match status" value="1"/>
</dbReference>
<evidence type="ECO:0000256" key="5">
    <source>
        <dbReference type="SAM" id="SignalP"/>
    </source>
</evidence>
<dbReference type="PANTHER" id="PTHR22923:SF116">
    <property type="entry name" value="C1Q DOMAIN-CONTAINING PROTEIN"/>
    <property type="match status" value="1"/>
</dbReference>
<reference evidence="8" key="3">
    <citation type="submission" date="2015-06" db="UniProtKB">
        <authorList>
            <consortium name="EnsemblMetazoa"/>
        </authorList>
    </citation>
    <scope>IDENTIFICATION</scope>
</reference>
<dbReference type="SUPFAM" id="SSF57625">
    <property type="entry name" value="Invertebrate chitin-binding proteins"/>
    <property type="match status" value="1"/>
</dbReference>
<proteinExistence type="predicted"/>
<dbReference type="SMART" id="SM00110">
    <property type="entry name" value="C1Q"/>
    <property type="match status" value="1"/>
</dbReference>
<dbReference type="InterPro" id="IPR001073">
    <property type="entry name" value="C1q_dom"/>
</dbReference>
<dbReference type="PROSITE" id="PS50871">
    <property type="entry name" value="C1Q"/>
    <property type="match status" value="1"/>
</dbReference>
<dbReference type="InterPro" id="IPR050822">
    <property type="entry name" value="Cerebellin_Synaptic_Org"/>
</dbReference>